<evidence type="ECO:0000256" key="2">
    <source>
        <dbReference type="ARBA" id="ARBA00022475"/>
    </source>
</evidence>
<dbReference type="CDD" id="cd06579">
    <property type="entry name" value="TM_PBP1_transp_AraH_like"/>
    <property type="match status" value="1"/>
</dbReference>
<evidence type="ECO:0000313" key="7">
    <source>
        <dbReference type="EMBL" id="UQN15067.1"/>
    </source>
</evidence>
<name>A0ABY4N0T7_9MICO</name>
<dbReference type="EMBL" id="CP097160">
    <property type="protein sequence ID" value="UQN15067.1"/>
    <property type="molecule type" value="Genomic_DNA"/>
</dbReference>
<feature type="transmembrane region" description="Helical" evidence="6">
    <location>
        <begin position="288"/>
        <end position="306"/>
    </location>
</feature>
<dbReference type="Pfam" id="PF02653">
    <property type="entry name" value="BPD_transp_2"/>
    <property type="match status" value="1"/>
</dbReference>
<evidence type="ECO:0000256" key="1">
    <source>
        <dbReference type="ARBA" id="ARBA00004651"/>
    </source>
</evidence>
<evidence type="ECO:0000256" key="5">
    <source>
        <dbReference type="ARBA" id="ARBA00023136"/>
    </source>
</evidence>
<evidence type="ECO:0000256" key="6">
    <source>
        <dbReference type="SAM" id="Phobius"/>
    </source>
</evidence>
<feature type="transmembrane region" description="Helical" evidence="6">
    <location>
        <begin position="142"/>
        <end position="159"/>
    </location>
</feature>
<evidence type="ECO:0000256" key="4">
    <source>
        <dbReference type="ARBA" id="ARBA00022989"/>
    </source>
</evidence>
<keyword evidence="3 6" id="KW-0812">Transmembrane</keyword>
<feature type="transmembrane region" description="Helical" evidence="6">
    <location>
        <begin position="113"/>
        <end position="135"/>
    </location>
</feature>
<sequence length="333" mass="34333">MSQNTDTVAVLIRAKERRDGISTGAKVRRFLGDYGILVIFALVLLYLSIAAPNFLTIDNLINVVRQSSIIGIIALGMTFIMITSGIDLSVGSVVGIAGMVFAILAPASGTAFWLPMIAGLGAGLFVGFLSAALVVWGKILPFLATLATMAIARTAALVITDGQVVSGLSGPAEWIGSGFIGPIPVPVIIFLLAAVVCDFVLSRTKFGSHVYAVGGNEESAQKVGISVPRVLFTVYLIGGVLAALGGLVLAGRLDSAAPTAGLTYELQVIAAVVIGGTNLFGGSGTIRGTVVGVLLLAVIMNGMNLLGISSYYQQGVQGLILALAVLLNRWKSD</sequence>
<dbReference type="PANTHER" id="PTHR32196">
    <property type="entry name" value="ABC TRANSPORTER PERMEASE PROTEIN YPHD-RELATED-RELATED"/>
    <property type="match status" value="1"/>
</dbReference>
<keyword evidence="2" id="KW-1003">Cell membrane</keyword>
<dbReference type="InterPro" id="IPR001851">
    <property type="entry name" value="ABC_transp_permease"/>
</dbReference>
<comment type="subcellular location">
    <subcellularLocation>
        <location evidence="1">Cell membrane</location>
        <topology evidence="1">Multi-pass membrane protein</topology>
    </subcellularLocation>
</comment>
<keyword evidence="5 6" id="KW-0472">Membrane</keyword>
<feature type="transmembrane region" description="Helical" evidence="6">
    <location>
        <begin position="31"/>
        <end position="51"/>
    </location>
</feature>
<reference evidence="7" key="1">
    <citation type="submission" date="2022-05" db="EMBL/GenBank/DDBJ databases">
        <title>Complete genome sequence of toluene-degrading Gulosibacter sediminis strain ACHW.36C.</title>
        <authorList>
            <person name="Wai A.C."/>
            <person name="Lai G.K."/>
            <person name="Griffin S.D."/>
            <person name="Leung F.C."/>
        </authorList>
    </citation>
    <scope>NUCLEOTIDE SEQUENCE [LARGE SCALE GENOMIC DNA]</scope>
    <source>
        <strain evidence="7">ACHW.36C</strain>
    </source>
</reference>
<accession>A0ABY4N0T7</accession>
<feature type="transmembrane region" description="Helical" evidence="6">
    <location>
        <begin position="230"/>
        <end position="250"/>
    </location>
</feature>
<protein>
    <submittedName>
        <fullName evidence="7">ABC transporter permease</fullName>
    </submittedName>
</protein>
<gene>
    <name evidence="7" type="ORF">M3M28_00955</name>
</gene>
<keyword evidence="4 6" id="KW-1133">Transmembrane helix</keyword>
<feature type="transmembrane region" description="Helical" evidence="6">
    <location>
        <begin position="63"/>
        <end position="81"/>
    </location>
</feature>
<feature type="transmembrane region" description="Helical" evidence="6">
    <location>
        <begin position="179"/>
        <end position="201"/>
    </location>
</feature>
<organism evidence="7">
    <name type="scientific">Gulosibacter sediminis</name>
    <dbReference type="NCBI Taxonomy" id="1729695"/>
    <lineage>
        <taxon>Bacteria</taxon>
        <taxon>Bacillati</taxon>
        <taxon>Actinomycetota</taxon>
        <taxon>Actinomycetes</taxon>
        <taxon>Micrococcales</taxon>
        <taxon>Microbacteriaceae</taxon>
        <taxon>Gulosibacter</taxon>
    </lineage>
</organism>
<proteinExistence type="predicted"/>
<feature type="transmembrane region" description="Helical" evidence="6">
    <location>
        <begin position="262"/>
        <end position="281"/>
    </location>
</feature>
<evidence type="ECO:0000256" key="3">
    <source>
        <dbReference type="ARBA" id="ARBA00022692"/>
    </source>
</evidence>